<dbReference type="Gene3D" id="2.40.160.50">
    <property type="entry name" value="membrane protein fhac: a member of the omp85/tpsb transporter family"/>
    <property type="match status" value="1"/>
</dbReference>
<dbReference type="InterPro" id="IPR000184">
    <property type="entry name" value="Bac_surfAg_D15"/>
</dbReference>
<comment type="subcellular location">
    <subcellularLocation>
        <location evidence="1">Membrane</location>
    </subcellularLocation>
</comment>
<dbReference type="OrthoDB" id="9768717at2"/>
<sequence length="523" mass="59436">MPLLSLMKCITLFFLIVICLNAPGAAGASAAVVAGDYGEVGPLAPAGESTYKYSESPESDLSDPSVMKESSLAQNLVGDSVTIRDIFIRGHKRTRDGVVFREMTFGKEARIAEEDLDEEIALTYAALMNTGLFSSVDITYSDSLFGPGNLQVFIDIRETWYIYPVPVFTLADRNFNVWWRDENHSLDRVNLGAKLSWYNFTGRRDRFKIGYTTGYTRKYEAGYRLPYLNKAKNIGIELDYSFSQRREQNYQTIENQQVFYQDPDRFVYKDTRLNLSFNYRKKLYVTHTLRTGYRSSVIADTIANALNPDFFGEGRNSQRFFQLEYTYVNDKRDVRNYPWKGYYVLGTVVKDGMGITGERNSLTAGLTVRKFWPLSENLSINAGVAGKYSLIRTQQPFLENRAIGFGNNGLVGYQFYVVDGLDMAIWRFGIRQQLFKTDLDLGKLVFIDAFRYIPVRVLLAFQFNQGIANAPYIGESNKLNNTLLTGASLGLDVVLFYDMVGSLQYNRNHLGEGEVLLALNLNF</sequence>
<accession>A0A5C7FD58</accession>
<evidence type="ECO:0000313" key="5">
    <source>
        <dbReference type="EMBL" id="TXF85237.1"/>
    </source>
</evidence>
<keyword evidence="3" id="KW-0732">Signal</keyword>
<feature type="domain" description="Bacterial surface antigen (D15)" evidence="4">
    <location>
        <begin position="199"/>
        <end position="413"/>
    </location>
</feature>
<dbReference type="EMBL" id="VOXD01000048">
    <property type="protein sequence ID" value="TXF85237.1"/>
    <property type="molecule type" value="Genomic_DNA"/>
</dbReference>
<dbReference type="RefSeq" id="WP_147932702.1">
    <property type="nucleotide sequence ID" value="NZ_VOXD01000048.1"/>
</dbReference>
<evidence type="ECO:0000256" key="3">
    <source>
        <dbReference type="SAM" id="SignalP"/>
    </source>
</evidence>
<dbReference type="AlphaFoldDB" id="A0A5C7FD58"/>
<reference evidence="5 6" key="1">
    <citation type="submission" date="2019-08" db="EMBL/GenBank/DDBJ databases">
        <title>Lewinella sp. strain SSH13 Genome sequencing and assembly.</title>
        <authorList>
            <person name="Kim I."/>
        </authorList>
    </citation>
    <scope>NUCLEOTIDE SEQUENCE [LARGE SCALE GENOMIC DNA]</scope>
    <source>
        <strain evidence="5 6">SSH13</strain>
    </source>
</reference>
<evidence type="ECO:0000313" key="6">
    <source>
        <dbReference type="Proteomes" id="UP000321907"/>
    </source>
</evidence>
<dbReference type="Gene3D" id="3.10.20.310">
    <property type="entry name" value="membrane protein fhac"/>
    <property type="match status" value="1"/>
</dbReference>
<gene>
    <name evidence="5" type="ORF">FUA23_20765</name>
</gene>
<feature type="signal peptide" evidence="3">
    <location>
        <begin position="1"/>
        <end position="30"/>
    </location>
</feature>
<protein>
    <submittedName>
        <fullName evidence="5">BamA/TamA family outer membrane protein</fullName>
    </submittedName>
</protein>
<evidence type="ECO:0000256" key="2">
    <source>
        <dbReference type="ARBA" id="ARBA00023136"/>
    </source>
</evidence>
<comment type="caution">
    <text evidence="5">The sequence shown here is derived from an EMBL/GenBank/DDBJ whole genome shotgun (WGS) entry which is preliminary data.</text>
</comment>
<keyword evidence="6" id="KW-1185">Reference proteome</keyword>
<keyword evidence="2" id="KW-0472">Membrane</keyword>
<feature type="chain" id="PRO_5022851777" evidence="3">
    <location>
        <begin position="31"/>
        <end position="523"/>
    </location>
</feature>
<dbReference type="Pfam" id="PF01103">
    <property type="entry name" value="Omp85"/>
    <property type="match status" value="1"/>
</dbReference>
<name>A0A5C7FD58_9BACT</name>
<dbReference type="GO" id="GO:0019867">
    <property type="term" value="C:outer membrane"/>
    <property type="evidence" value="ECO:0007669"/>
    <property type="project" value="InterPro"/>
</dbReference>
<dbReference type="Proteomes" id="UP000321907">
    <property type="component" value="Unassembled WGS sequence"/>
</dbReference>
<evidence type="ECO:0000259" key="4">
    <source>
        <dbReference type="Pfam" id="PF01103"/>
    </source>
</evidence>
<proteinExistence type="predicted"/>
<evidence type="ECO:0000256" key="1">
    <source>
        <dbReference type="ARBA" id="ARBA00004370"/>
    </source>
</evidence>
<organism evidence="5 6">
    <name type="scientific">Neolewinella aurantiaca</name>
    <dbReference type="NCBI Taxonomy" id="2602767"/>
    <lineage>
        <taxon>Bacteria</taxon>
        <taxon>Pseudomonadati</taxon>
        <taxon>Bacteroidota</taxon>
        <taxon>Saprospiria</taxon>
        <taxon>Saprospirales</taxon>
        <taxon>Lewinellaceae</taxon>
        <taxon>Neolewinella</taxon>
    </lineage>
</organism>